<comment type="similarity">
    <text evidence="1">Belongs to the dapper family.</text>
</comment>
<proteinExistence type="inferred from homology"/>
<comment type="caution">
    <text evidence="5">The sequence shown here is derived from an EMBL/GenBank/DDBJ whole genome shotgun (WGS) entry which is preliminary data.</text>
</comment>
<dbReference type="InterPro" id="IPR024843">
    <property type="entry name" value="Dapper"/>
</dbReference>
<feature type="region of interest" description="Disordered" evidence="4">
    <location>
        <begin position="175"/>
        <end position="237"/>
    </location>
</feature>
<gene>
    <name evidence="5" type="ORF">EPR50_G00176030</name>
</gene>
<sequence>MLSRKGSCAGMMTAAAAGIDRSRVGERLQAALAGLQELHLLKDRQSDMVSWALLMDREEPATAVHAGPESPRMMGAEEQRLEATLTTLKQQLSRLRKQDVGLKTHLQQLDQQISELKLDVSKASTEQLESDSRPSSGFYELSDGGSCSLSNSCTSVYSECLSSSQTSLLLLPTSPANSHISPPSHLDVCRRRSTDESTTQPNPPRATGLHLGSSRIRASSEKARPRPVSTGDLDRMMAQGPSYCKSVDAKKPSMCSNLKTTTVDAKFHSNLVSRSGTEVYHYPSPLHAVALQSPIFFHGGDPATPGLGPPMNSSDTLQGAQMGYETRTPGYIDKLLLRSLNKIQSETSTETVFSDMSQKEVSVLQALPAQTTNIIPLDSDPKRHCMTFSSQEQADNANHNQSVRAPEVSYRYSYPAVMREYSSDEVTTLSMRKNDKGEYASVAKGNSKNICGDHPESVPQERKGNRQRPVMPHSSSTEESQSFEVHAGHRASPEFVHAKFVPAGSQRVKVRQADRKTKAVKLRRKSSEKPRAMRQQHGYSSGERTREASGGTEGEQRRSGKGKVTQKCTTCHTEERRQGSGSDSSHCSPGLMYTHKAHPKPHPIPVVTKSSKSRRLQCLEHEQPVEQRKRREGAAKWPSDVEMFHISCAQRQRSKERHVQAPESMQMVRSMSAKSGQWIGPPRSFQSSTSSNSFFQNLNARYPPAAFHMSSNYPPRCESEYSAECASLFHSTIAESSEGEMSDNTTNRFGDSESSQSFQSFSDSDSSLSLDEEDQVDGQEERGLVWAQAALGPTAAGQPLQQLPRPEPSACRIKASRALKKKIRRFQPASLKVMTLV</sequence>
<reference evidence="5 6" key="1">
    <citation type="submission" date="2019-01" db="EMBL/GenBank/DDBJ databases">
        <title>A chromosome-scale genome assembly of the yellow perch, Perca flavescens.</title>
        <authorList>
            <person name="Feron R."/>
            <person name="Morvezen R."/>
            <person name="Bestin A."/>
            <person name="Haffray P."/>
            <person name="Klopp C."/>
            <person name="Zahm M."/>
            <person name="Cabau C."/>
            <person name="Roques C."/>
            <person name="Donnadieu C."/>
            <person name="Bouchez O."/>
            <person name="Christie M."/>
            <person name="Larson W."/>
            <person name="Guiguen Y."/>
        </authorList>
    </citation>
    <scope>NUCLEOTIDE SEQUENCE [LARGE SCALE GENOMIC DNA]</scope>
    <source>
        <strain evidence="5">YP-PL-M2</strain>
        <tissue evidence="5">Blood</tissue>
    </source>
</reference>
<organism evidence="5 6">
    <name type="scientific">Perca flavescens</name>
    <name type="common">American yellow perch</name>
    <name type="synonym">Morone flavescens</name>
    <dbReference type="NCBI Taxonomy" id="8167"/>
    <lineage>
        <taxon>Eukaryota</taxon>
        <taxon>Metazoa</taxon>
        <taxon>Chordata</taxon>
        <taxon>Craniata</taxon>
        <taxon>Vertebrata</taxon>
        <taxon>Euteleostomi</taxon>
        <taxon>Actinopterygii</taxon>
        <taxon>Neopterygii</taxon>
        <taxon>Teleostei</taxon>
        <taxon>Neoteleostei</taxon>
        <taxon>Acanthomorphata</taxon>
        <taxon>Eupercaria</taxon>
        <taxon>Perciformes</taxon>
        <taxon>Percoidei</taxon>
        <taxon>Percidae</taxon>
        <taxon>Percinae</taxon>
        <taxon>Perca</taxon>
    </lineage>
</organism>
<keyword evidence="6" id="KW-1185">Reference proteome</keyword>
<dbReference type="GO" id="GO:1900108">
    <property type="term" value="P:negative regulation of nodal signaling pathway"/>
    <property type="evidence" value="ECO:0007669"/>
    <property type="project" value="TreeGrafter"/>
</dbReference>
<dbReference type="STRING" id="8167.A0A484CAJ3"/>
<dbReference type="AlphaFoldDB" id="A0A484CAJ3"/>
<accession>A0A484CAJ3</accession>
<feature type="region of interest" description="Disordered" evidence="4">
    <location>
        <begin position="505"/>
        <end position="602"/>
    </location>
</feature>
<feature type="compositionally biased region" description="Basic and acidic residues" evidence="4">
    <location>
        <begin position="451"/>
        <end position="464"/>
    </location>
</feature>
<protein>
    <submittedName>
        <fullName evidence="5">Uncharacterized protein</fullName>
    </submittedName>
</protein>
<evidence type="ECO:0000256" key="1">
    <source>
        <dbReference type="ARBA" id="ARBA00010807"/>
    </source>
</evidence>
<feature type="compositionally biased region" description="Low complexity" evidence="4">
    <location>
        <begin position="752"/>
        <end position="769"/>
    </location>
</feature>
<feature type="coiled-coil region" evidence="3">
    <location>
        <begin position="78"/>
        <end position="126"/>
    </location>
</feature>
<evidence type="ECO:0000313" key="6">
    <source>
        <dbReference type="Proteomes" id="UP000295070"/>
    </source>
</evidence>
<dbReference type="Pfam" id="PF15268">
    <property type="entry name" value="Dapper"/>
    <property type="match status" value="1"/>
</dbReference>
<dbReference type="GO" id="GO:0005737">
    <property type="term" value="C:cytoplasm"/>
    <property type="evidence" value="ECO:0007669"/>
    <property type="project" value="TreeGrafter"/>
</dbReference>
<feature type="region of interest" description="Disordered" evidence="4">
    <location>
        <begin position="736"/>
        <end position="783"/>
    </location>
</feature>
<evidence type="ECO:0000256" key="2">
    <source>
        <dbReference type="ARBA" id="ARBA00023054"/>
    </source>
</evidence>
<name>A0A484CAJ3_PERFV</name>
<evidence type="ECO:0000256" key="4">
    <source>
        <dbReference type="SAM" id="MobiDB-lite"/>
    </source>
</evidence>
<dbReference type="Proteomes" id="UP000295070">
    <property type="component" value="Chromosome 17"/>
</dbReference>
<dbReference type="PANTHER" id="PTHR15919">
    <property type="entry name" value="DAPPER-RELATED"/>
    <property type="match status" value="1"/>
</dbReference>
<keyword evidence="2 3" id="KW-0175">Coiled coil</keyword>
<evidence type="ECO:0000256" key="3">
    <source>
        <dbReference type="SAM" id="Coils"/>
    </source>
</evidence>
<evidence type="ECO:0000313" key="5">
    <source>
        <dbReference type="EMBL" id="TDH01040.1"/>
    </source>
</evidence>
<dbReference type="EMBL" id="SCKG01000017">
    <property type="protein sequence ID" value="TDH01040.1"/>
    <property type="molecule type" value="Genomic_DNA"/>
</dbReference>
<dbReference type="PANTHER" id="PTHR15919:SF13">
    <property type="entry name" value="DAPPER HOMOLOG 2"/>
    <property type="match status" value="1"/>
</dbReference>
<feature type="compositionally biased region" description="Polar residues" evidence="4">
    <location>
        <begin position="473"/>
        <end position="483"/>
    </location>
</feature>
<feature type="region of interest" description="Disordered" evidence="4">
    <location>
        <begin position="439"/>
        <end position="487"/>
    </location>
</feature>